<keyword evidence="3" id="KW-1185">Reference proteome</keyword>
<reference evidence="2" key="1">
    <citation type="journal article" date="2023" name="G3 (Bethesda)">
        <title>A reference genome for the long-term kleptoplast-retaining sea slug Elysia crispata morphotype clarki.</title>
        <authorList>
            <person name="Eastman K.E."/>
            <person name="Pendleton A.L."/>
            <person name="Shaikh M.A."/>
            <person name="Suttiyut T."/>
            <person name="Ogas R."/>
            <person name="Tomko P."/>
            <person name="Gavelis G."/>
            <person name="Widhalm J.R."/>
            <person name="Wisecaver J.H."/>
        </authorList>
    </citation>
    <scope>NUCLEOTIDE SEQUENCE</scope>
    <source>
        <strain evidence="2">ECLA1</strain>
    </source>
</reference>
<feature type="compositionally biased region" description="Low complexity" evidence="1">
    <location>
        <begin position="9"/>
        <end position="22"/>
    </location>
</feature>
<dbReference type="Proteomes" id="UP001283361">
    <property type="component" value="Unassembled WGS sequence"/>
</dbReference>
<sequence length="107" mass="11824">MTCSPPPGKSTSSTSRTKPRPSYEACRTSGGTIRHESVSNDALDQMPQRHDDSLDLPSTLAKAIKPSTRPTRARPQKVYKATVLVALETFHSIITCIWEKEAIPLEF</sequence>
<evidence type="ECO:0000313" key="2">
    <source>
        <dbReference type="EMBL" id="KAK3726780.1"/>
    </source>
</evidence>
<comment type="caution">
    <text evidence="2">The sequence shown here is derived from an EMBL/GenBank/DDBJ whole genome shotgun (WGS) entry which is preliminary data.</text>
</comment>
<dbReference type="AlphaFoldDB" id="A0AAE0XZ06"/>
<evidence type="ECO:0000313" key="3">
    <source>
        <dbReference type="Proteomes" id="UP001283361"/>
    </source>
</evidence>
<proteinExistence type="predicted"/>
<protein>
    <submittedName>
        <fullName evidence="2">Uncharacterized protein</fullName>
    </submittedName>
</protein>
<feature type="region of interest" description="Disordered" evidence="1">
    <location>
        <begin position="1"/>
        <end position="54"/>
    </location>
</feature>
<name>A0AAE0XZ06_9GAST</name>
<evidence type="ECO:0000256" key="1">
    <source>
        <dbReference type="SAM" id="MobiDB-lite"/>
    </source>
</evidence>
<dbReference type="EMBL" id="JAWDGP010007287">
    <property type="protein sequence ID" value="KAK3726780.1"/>
    <property type="molecule type" value="Genomic_DNA"/>
</dbReference>
<accession>A0AAE0XZ06</accession>
<organism evidence="2 3">
    <name type="scientific">Elysia crispata</name>
    <name type="common">lettuce slug</name>
    <dbReference type="NCBI Taxonomy" id="231223"/>
    <lineage>
        <taxon>Eukaryota</taxon>
        <taxon>Metazoa</taxon>
        <taxon>Spiralia</taxon>
        <taxon>Lophotrochozoa</taxon>
        <taxon>Mollusca</taxon>
        <taxon>Gastropoda</taxon>
        <taxon>Heterobranchia</taxon>
        <taxon>Euthyneura</taxon>
        <taxon>Panpulmonata</taxon>
        <taxon>Sacoglossa</taxon>
        <taxon>Placobranchoidea</taxon>
        <taxon>Plakobranchidae</taxon>
        <taxon>Elysia</taxon>
    </lineage>
</organism>
<gene>
    <name evidence="2" type="ORF">RRG08_059850</name>
</gene>